<dbReference type="GO" id="GO:0009307">
    <property type="term" value="P:DNA restriction-modification system"/>
    <property type="evidence" value="ECO:0007669"/>
    <property type="project" value="UniProtKB-KW"/>
</dbReference>
<keyword evidence="1" id="KW-0680">Restriction system</keyword>
<evidence type="ECO:0000256" key="2">
    <source>
        <dbReference type="ARBA" id="ARBA00023125"/>
    </source>
</evidence>
<protein>
    <submittedName>
        <fullName evidence="4">Uncharacterized protein</fullName>
    </submittedName>
</protein>
<evidence type="ECO:0000313" key="5">
    <source>
        <dbReference type="Proteomes" id="UP000232638"/>
    </source>
</evidence>
<gene>
    <name evidence="4" type="ORF">THSYN_05005</name>
</gene>
<dbReference type="InterPro" id="IPR052021">
    <property type="entry name" value="Type-I_RS_S_subunit"/>
</dbReference>
<feature type="compositionally biased region" description="Acidic residues" evidence="3">
    <location>
        <begin position="288"/>
        <end position="318"/>
    </location>
</feature>
<evidence type="ECO:0000256" key="3">
    <source>
        <dbReference type="SAM" id="MobiDB-lite"/>
    </source>
</evidence>
<evidence type="ECO:0000256" key="1">
    <source>
        <dbReference type="ARBA" id="ARBA00022747"/>
    </source>
</evidence>
<dbReference type="Gene3D" id="3.90.220.20">
    <property type="entry name" value="DNA methylase specificity domains"/>
    <property type="match status" value="2"/>
</dbReference>
<dbReference type="REBASE" id="226596">
    <property type="entry name" value="S.Tsy16TORF5010P"/>
</dbReference>
<dbReference type="GO" id="GO:0003677">
    <property type="term" value="F:DNA binding"/>
    <property type="evidence" value="ECO:0007669"/>
    <property type="project" value="UniProtKB-KW"/>
</dbReference>
<feature type="region of interest" description="Disordered" evidence="3">
    <location>
        <begin position="281"/>
        <end position="318"/>
    </location>
</feature>
<dbReference type="EMBL" id="CP020370">
    <property type="protein sequence ID" value="AUB80375.1"/>
    <property type="molecule type" value="Genomic_DNA"/>
</dbReference>
<keyword evidence="5" id="KW-1185">Reference proteome</keyword>
<dbReference type="SUPFAM" id="SSF116734">
    <property type="entry name" value="DNA methylase specificity domain"/>
    <property type="match status" value="2"/>
</dbReference>
<reference evidence="4 5" key="1">
    <citation type="submission" date="2017-03" db="EMBL/GenBank/DDBJ databases">
        <title>Complete genome sequence of Candidatus 'Thiodictyon syntrophicum' sp. nov. strain Cad16T, a photolithoautotroph purple sulfur bacterium isolated from an alpine meromictic lake.</title>
        <authorList>
            <person name="Luedin S.M."/>
            <person name="Pothier J.F."/>
            <person name="Danza F."/>
            <person name="Storelli N."/>
            <person name="Wittwer M."/>
            <person name="Tonolla M."/>
        </authorList>
    </citation>
    <scope>NUCLEOTIDE SEQUENCE [LARGE SCALE GENOMIC DNA]</scope>
    <source>
        <strain evidence="4 5">Cad16T</strain>
    </source>
</reference>
<name>A0A2K8U4B3_9GAMM</name>
<dbReference type="PANTHER" id="PTHR30408">
    <property type="entry name" value="TYPE-1 RESTRICTION ENZYME ECOKI SPECIFICITY PROTEIN"/>
    <property type="match status" value="1"/>
</dbReference>
<dbReference type="AlphaFoldDB" id="A0A2K8U4B3"/>
<keyword evidence="2" id="KW-0238">DNA-binding</keyword>
<organism evidence="4 5">
    <name type="scientific">Candidatus Thiodictyon syntrophicum</name>
    <dbReference type="NCBI Taxonomy" id="1166950"/>
    <lineage>
        <taxon>Bacteria</taxon>
        <taxon>Pseudomonadati</taxon>
        <taxon>Pseudomonadota</taxon>
        <taxon>Gammaproteobacteria</taxon>
        <taxon>Chromatiales</taxon>
        <taxon>Chromatiaceae</taxon>
        <taxon>Thiodictyon</taxon>
    </lineage>
</organism>
<dbReference type="KEGG" id="tsy:THSYN_05005"/>
<evidence type="ECO:0000313" key="4">
    <source>
        <dbReference type="EMBL" id="AUB80375.1"/>
    </source>
</evidence>
<proteinExistence type="predicted"/>
<accession>A0A2K8U4B3</accession>
<dbReference type="PANTHER" id="PTHR30408:SF12">
    <property type="entry name" value="TYPE I RESTRICTION ENZYME MJAVIII SPECIFICITY SUBUNIT"/>
    <property type="match status" value="1"/>
</dbReference>
<dbReference type="Proteomes" id="UP000232638">
    <property type="component" value="Chromosome"/>
</dbReference>
<dbReference type="InterPro" id="IPR044946">
    <property type="entry name" value="Restrct_endonuc_typeI_TRD_sf"/>
</dbReference>
<sequence length="318" mass="35332">MKRIPALIPPVAEQRQIGAFLTDFDRRINRAIRSKRRLIGLMEEQKQAIIHRTVTRGLDPGVRLKPSGFHWLGEVPRHWQLSRLKFVASDIVDCLHATPVYVDGAPYAAIRTADIEPGRVRMASARRISEAQYRLWTARLVPRAGDILYSREGERYGIAALVPEDVELCISQRMMVFRIVPEHSSGYVMWLLNCPEVYSQAAADMIGATAPHVNVSTIKNYVLALPPRDEQLAIVSAITDAVAPLDEAKARADREISLLREYRTRLVADVVTGQLDVRGVSLPPLPDADAEDPEAGLDDADDADLLEAAESLDDDGQD</sequence>